<name>A0A9Q1K642_9CARY</name>
<dbReference type="Proteomes" id="UP001153076">
    <property type="component" value="Unassembled WGS sequence"/>
</dbReference>
<dbReference type="AlphaFoldDB" id="A0A9Q1K642"/>
<sequence>MKEYGLGHSWVKHLIIHVSEPLMNSPYKALVQMDNGPILRVHEAPDAHPMSSPFQAIPNGCVHWFTNLNGECNIWAFYFEPGKLLRVPTADEFKRRCHAALTVCDSCPRFCCAHGNSCTTESEVWLMKDYGVSHSPLKLLVIHVPLLRTENAVDDKAIV</sequence>
<keyword evidence="2" id="KW-1185">Reference proteome</keyword>
<evidence type="ECO:0000313" key="1">
    <source>
        <dbReference type="EMBL" id="KAJ8437524.1"/>
    </source>
</evidence>
<organism evidence="1 2">
    <name type="scientific">Carnegiea gigantea</name>
    <dbReference type="NCBI Taxonomy" id="171969"/>
    <lineage>
        <taxon>Eukaryota</taxon>
        <taxon>Viridiplantae</taxon>
        <taxon>Streptophyta</taxon>
        <taxon>Embryophyta</taxon>
        <taxon>Tracheophyta</taxon>
        <taxon>Spermatophyta</taxon>
        <taxon>Magnoliopsida</taxon>
        <taxon>eudicotyledons</taxon>
        <taxon>Gunneridae</taxon>
        <taxon>Pentapetalae</taxon>
        <taxon>Caryophyllales</taxon>
        <taxon>Cactineae</taxon>
        <taxon>Cactaceae</taxon>
        <taxon>Cactoideae</taxon>
        <taxon>Echinocereeae</taxon>
        <taxon>Carnegiea</taxon>
    </lineage>
</organism>
<dbReference type="EMBL" id="JAKOGI010000296">
    <property type="protein sequence ID" value="KAJ8437524.1"/>
    <property type="molecule type" value="Genomic_DNA"/>
</dbReference>
<accession>A0A9Q1K642</accession>
<dbReference type="OrthoDB" id="610337at2759"/>
<protein>
    <submittedName>
        <fullName evidence="1">Uncharacterized protein</fullName>
    </submittedName>
</protein>
<evidence type="ECO:0000313" key="2">
    <source>
        <dbReference type="Proteomes" id="UP001153076"/>
    </source>
</evidence>
<gene>
    <name evidence="1" type="ORF">Cgig2_027599</name>
</gene>
<reference evidence="1" key="1">
    <citation type="submission" date="2022-04" db="EMBL/GenBank/DDBJ databases">
        <title>Carnegiea gigantea Genome sequencing and assembly v2.</title>
        <authorList>
            <person name="Copetti D."/>
            <person name="Sanderson M.J."/>
            <person name="Burquez A."/>
            <person name="Wojciechowski M.F."/>
        </authorList>
    </citation>
    <scope>NUCLEOTIDE SEQUENCE</scope>
    <source>
        <strain evidence="1">SGP5-SGP5p</strain>
        <tissue evidence="1">Aerial part</tissue>
    </source>
</reference>
<proteinExistence type="predicted"/>
<comment type="caution">
    <text evidence="1">The sequence shown here is derived from an EMBL/GenBank/DDBJ whole genome shotgun (WGS) entry which is preliminary data.</text>
</comment>